<proteinExistence type="predicted"/>
<dbReference type="EMBL" id="JAHRIP010013207">
    <property type="protein sequence ID" value="MEQ2285372.1"/>
    <property type="molecule type" value="Genomic_DNA"/>
</dbReference>
<reference evidence="1 2" key="1">
    <citation type="submission" date="2021-06" db="EMBL/GenBank/DDBJ databases">
        <authorList>
            <person name="Palmer J.M."/>
        </authorList>
    </citation>
    <scope>NUCLEOTIDE SEQUENCE [LARGE SCALE GENOMIC DNA]</scope>
    <source>
        <strain evidence="1 2">AS_MEX2019</strain>
        <tissue evidence="1">Muscle</tissue>
    </source>
</reference>
<sequence length="115" mass="13149">MCRTEDKTSDEVCSGVQLIDLNHKLTAPDFGSTLMAESSILKDDDEVYSTIINMCFNVPLTKYSCCTPLVQYVQPTYFTNTAKLYHKNKCKILLKDSYHQNSTEKLQHELEMNAD</sequence>
<accession>A0ABV0XV31</accession>
<comment type="caution">
    <text evidence="1">The sequence shown here is derived from an EMBL/GenBank/DDBJ whole genome shotgun (WGS) entry which is preliminary data.</text>
</comment>
<name>A0ABV0XV31_9TELE</name>
<organism evidence="1 2">
    <name type="scientific">Ameca splendens</name>
    <dbReference type="NCBI Taxonomy" id="208324"/>
    <lineage>
        <taxon>Eukaryota</taxon>
        <taxon>Metazoa</taxon>
        <taxon>Chordata</taxon>
        <taxon>Craniata</taxon>
        <taxon>Vertebrata</taxon>
        <taxon>Euteleostomi</taxon>
        <taxon>Actinopterygii</taxon>
        <taxon>Neopterygii</taxon>
        <taxon>Teleostei</taxon>
        <taxon>Neoteleostei</taxon>
        <taxon>Acanthomorphata</taxon>
        <taxon>Ovalentaria</taxon>
        <taxon>Atherinomorphae</taxon>
        <taxon>Cyprinodontiformes</taxon>
        <taxon>Goodeidae</taxon>
        <taxon>Ameca</taxon>
    </lineage>
</organism>
<keyword evidence="2" id="KW-1185">Reference proteome</keyword>
<evidence type="ECO:0000313" key="1">
    <source>
        <dbReference type="EMBL" id="MEQ2285372.1"/>
    </source>
</evidence>
<dbReference type="Proteomes" id="UP001469553">
    <property type="component" value="Unassembled WGS sequence"/>
</dbReference>
<gene>
    <name evidence="1" type="ORF">AMECASPLE_031067</name>
</gene>
<protein>
    <submittedName>
        <fullName evidence="1">Uncharacterized protein</fullName>
    </submittedName>
</protein>
<evidence type="ECO:0000313" key="2">
    <source>
        <dbReference type="Proteomes" id="UP001469553"/>
    </source>
</evidence>